<accession>A0ABS7CBB6</accession>
<name>A0ABS7CBB6_9BACL</name>
<dbReference type="PIRSF" id="PIRSF029416">
    <property type="entry name" value="UCP029416_PTP"/>
    <property type="match status" value="1"/>
</dbReference>
<dbReference type="InterPro" id="IPR036196">
    <property type="entry name" value="Ptyr_pPase_sf"/>
</dbReference>
<sequence length="107" mass="12178">MNLLFVCSRNRWRSLTAETVFQGKGGHVVRSAGTEENARIRITEGHVGWADILFAMEKKHVRRLQEKFSGALAGKKLICLHIPDEYEYMNDELIGLLQSSVGEYIEL</sequence>
<dbReference type="EMBL" id="JAHZIK010001009">
    <property type="protein sequence ID" value="MBW7457921.1"/>
    <property type="molecule type" value="Genomic_DNA"/>
</dbReference>
<evidence type="ECO:0000313" key="3">
    <source>
        <dbReference type="Proteomes" id="UP001519887"/>
    </source>
</evidence>
<comment type="caution">
    <text evidence="2">The sequence shown here is derived from an EMBL/GenBank/DDBJ whole genome shotgun (WGS) entry which is preliminary data.</text>
</comment>
<feature type="domain" description="Phosphotyrosine protein phosphatase I" evidence="1">
    <location>
        <begin position="1"/>
        <end position="107"/>
    </location>
</feature>
<protein>
    <submittedName>
        <fullName evidence="2">Protein tyrosine phosphatase</fullName>
    </submittedName>
</protein>
<proteinExistence type="predicted"/>
<keyword evidence="3" id="KW-1185">Reference proteome</keyword>
<dbReference type="Gene3D" id="3.40.50.2300">
    <property type="match status" value="1"/>
</dbReference>
<reference evidence="2 3" key="1">
    <citation type="submission" date="2021-07" db="EMBL/GenBank/DDBJ databases">
        <title>Paenibacillus radiodurans sp. nov., isolated from the southeastern edge of Tengger Desert.</title>
        <authorList>
            <person name="Zhang G."/>
        </authorList>
    </citation>
    <scope>NUCLEOTIDE SEQUENCE [LARGE SCALE GENOMIC DNA]</scope>
    <source>
        <strain evidence="2 3">CCM 7311</strain>
    </source>
</reference>
<gene>
    <name evidence="2" type="ORF">K0U00_28160</name>
</gene>
<dbReference type="InterPro" id="IPR016919">
    <property type="entry name" value="UCP029416_PTP"/>
</dbReference>
<dbReference type="InterPro" id="IPR023485">
    <property type="entry name" value="Ptyr_pPase"/>
</dbReference>
<organism evidence="2 3">
    <name type="scientific">Paenibacillus sepulcri</name>
    <dbReference type="NCBI Taxonomy" id="359917"/>
    <lineage>
        <taxon>Bacteria</taxon>
        <taxon>Bacillati</taxon>
        <taxon>Bacillota</taxon>
        <taxon>Bacilli</taxon>
        <taxon>Bacillales</taxon>
        <taxon>Paenibacillaceae</taxon>
        <taxon>Paenibacillus</taxon>
    </lineage>
</organism>
<dbReference type="SMART" id="SM00226">
    <property type="entry name" value="LMWPc"/>
    <property type="match status" value="1"/>
</dbReference>
<evidence type="ECO:0000313" key="2">
    <source>
        <dbReference type="EMBL" id="MBW7457921.1"/>
    </source>
</evidence>
<dbReference type="Proteomes" id="UP001519887">
    <property type="component" value="Unassembled WGS sequence"/>
</dbReference>
<dbReference type="SUPFAM" id="SSF52788">
    <property type="entry name" value="Phosphotyrosine protein phosphatases I"/>
    <property type="match status" value="1"/>
</dbReference>
<evidence type="ECO:0000259" key="1">
    <source>
        <dbReference type="SMART" id="SM00226"/>
    </source>
</evidence>